<keyword evidence="1" id="KW-0862">Zinc</keyword>
<feature type="domain" description="CCHC-type" evidence="3">
    <location>
        <begin position="153"/>
        <end position="166"/>
    </location>
</feature>
<dbReference type="EMBL" id="MU254058">
    <property type="protein sequence ID" value="KAG9242576.1"/>
    <property type="molecule type" value="Genomic_DNA"/>
</dbReference>
<comment type="caution">
    <text evidence="4">The sequence shown here is derived from an EMBL/GenBank/DDBJ whole genome shotgun (WGS) entry which is preliminary data.</text>
</comment>
<evidence type="ECO:0000313" key="5">
    <source>
        <dbReference type="Proteomes" id="UP000887226"/>
    </source>
</evidence>
<dbReference type="AlphaFoldDB" id="A0A9P7YZM6"/>
<evidence type="ECO:0000256" key="2">
    <source>
        <dbReference type="SAM" id="MobiDB-lite"/>
    </source>
</evidence>
<keyword evidence="1" id="KW-0863">Zinc-finger</keyword>
<reference evidence="4" key="1">
    <citation type="journal article" date="2021" name="IMA Fungus">
        <title>Genomic characterization of three marine fungi, including Emericellopsis atlantica sp. nov. with signatures of a generalist lifestyle and marine biomass degradation.</title>
        <authorList>
            <person name="Hagestad O.C."/>
            <person name="Hou L."/>
            <person name="Andersen J.H."/>
            <person name="Hansen E.H."/>
            <person name="Altermark B."/>
            <person name="Li C."/>
            <person name="Kuhnert E."/>
            <person name="Cox R.J."/>
            <person name="Crous P.W."/>
            <person name="Spatafora J.W."/>
            <person name="Lail K."/>
            <person name="Amirebrahimi M."/>
            <person name="Lipzen A."/>
            <person name="Pangilinan J."/>
            <person name="Andreopoulos W."/>
            <person name="Hayes R.D."/>
            <person name="Ng V."/>
            <person name="Grigoriev I.V."/>
            <person name="Jackson S.A."/>
            <person name="Sutton T.D.S."/>
            <person name="Dobson A.D.W."/>
            <person name="Rama T."/>
        </authorList>
    </citation>
    <scope>NUCLEOTIDE SEQUENCE</scope>
    <source>
        <strain evidence="4">TRa3180A</strain>
    </source>
</reference>
<evidence type="ECO:0000259" key="3">
    <source>
        <dbReference type="PROSITE" id="PS50158"/>
    </source>
</evidence>
<keyword evidence="5" id="KW-1185">Reference proteome</keyword>
<evidence type="ECO:0000256" key="1">
    <source>
        <dbReference type="PROSITE-ProRule" id="PRU00047"/>
    </source>
</evidence>
<gene>
    <name evidence="4" type="ORF">BJ878DRAFT_162910</name>
</gene>
<dbReference type="GO" id="GO:0008270">
    <property type="term" value="F:zinc ion binding"/>
    <property type="evidence" value="ECO:0007669"/>
    <property type="project" value="UniProtKB-KW"/>
</dbReference>
<dbReference type="Proteomes" id="UP000887226">
    <property type="component" value="Unassembled WGS sequence"/>
</dbReference>
<name>A0A9P7YZM6_9HELO</name>
<feature type="region of interest" description="Disordered" evidence="2">
    <location>
        <begin position="117"/>
        <end position="150"/>
    </location>
</feature>
<dbReference type="GO" id="GO:0003676">
    <property type="term" value="F:nucleic acid binding"/>
    <property type="evidence" value="ECO:0007669"/>
    <property type="project" value="InterPro"/>
</dbReference>
<proteinExistence type="predicted"/>
<accession>A0A9P7YZM6</accession>
<dbReference type="InterPro" id="IPR001878">
    <property type="entry name" value="Znf_CCHC"/>
</dbReference>
<dbReference type="PROSITE" id="PS50158">
    <property type="entry name" value="ZF_CCHC"/>
    <property type="match status" value="1"/>
</dbReference>
<sequence length="194" mass="21241">MNPGEQYALFRTRFLLATQQAETREIDYREELWDKAIPALAAQVASVEHSLTDWEDLSDTLLSTDINLKEKAIHFLVSPRGPAAQISASATTARPRNPVGQFANAASYLRGPPPVLPSVPKFDRASNASRVSAAPKARRSATPANPEHSGDTCYNCGKLAHRANVCSIPRNFLAELDEAEEEILNNVVSRNEDS</sequence>
<organism evidence="4 5">
    <name type="scientific">Calycina marina</name>
    <dbReference type="NCBI Taxonomy" id="1763456"/>
    <lineage>
        <taxon>Eukaryota</taxon>
        <taxon>Fungi</taxon>
        <taxon>Dikarya</taxon>
        <taxon>Ascomycota</taxon>
        <taxon>Pezizomycotina</taxon>
        <taxon>Leotiomycetes</taxon>
        <taxon>Helotiales</taxon>
        <taxon>Pezizellaceae</taxon>
        <taxon>Calycina</taxon>
    </lineage>
</organism>
<protein>
    <recommendedName>
        <fullName evidence="3">CCHC-type domain-containing protein</fullName>
    </recommendedName>
</protein>
<evidence type="ECO:0000313" key="4">
    <source>
        <dbReference type="EMBL" id="KAG9242576.1"/>
    </source>
</evidence>
<keyword evidence="1" id="KW-0479">Metal-binding</keyword>